<sequence length="95" mass="10277">MTPARRTMHALNLTAGVTTLTAAHLATHHWAAAIPAVLAAGVLLTIADTYRWDDQHTHRAAADDLDAACCETWWTSLGADHDHTCPTRQTRSHAA</sequence>
<name>A0A919A4I2_9ACTN</name>
<accession>A0A919A4I2</accession>
<evidence type="ECO:0000313" key="1">
    <source>
        <dbReference type="EMBL" id="GHE84920.1"/>
    </source>
</evidence>
<dbReference type="RefSeq" id="WP_190202397.1">
    <property type="nucleotide sequence ID" value="NZ_BNBI01000001.1"/>
</dbReference>
<dbReference type="Proteomes" id="UP000630718">
    <property type="component" value="Unassembled WGS sequence"/>
</dbReference>
<keyword evidence="2" id="KW-1185">Reference proteome</keyword>
<proteinExistence type="predicted"/>
<reference evidence="1" key="1">
    <citation type="journal article" date="2014" name="Int. J. Syst. Evol. Microbiol.">
        <title>Complete genome sequence of Corynebacterium casei LMG S-19264T (=DSM 44701T), isolated from a smear-ripened cheese.</title>
        <authorList>
            <consortium name="US DOE Joint Genome Institute (JGI-PGF)"/>
            <person name="Walter F."/>
            <person name="Albersmeier A."/>
            <person name="Kalinowski J."/>
            <person name="Ruckert C."/>
        </authorList>
    </citation>
    <scope>NUCLEOTIDE SEQUENCE</scope>
    <source>
        <strain evidence="1">JCM 4477</strain>
    </source>
</reference>
<comment type="caution">
    <text evidence="1">The sequence shown here is derived from an EMBL/GenBank/DDBJ whole genome shotgun (WGS) entry which is preliminary data.</text>
</comment>
<protein>
    <submittedName>
        <fullName evidence="1">Uncharacterized protein</fullName>
    </submittedName>
</protein>
<reference evidence="1" key="2">
    <citation type="submission" date="2020-09" db="EMBL/GenBank/DDBJ databases">
        <authorList>
            <person name="Sun Q."/>
            <person name="Ohkuma M."/>
        </authorList>
    </citation>
    <scope>NUCLEOTIDE SEQUENCE</scope>
    <source>
        <strain evidence="1">JCM 4477</strain>
    </source>
</reference>
<dbReference type="AlphaFoldDB" id="A0A919A4I2"/>
<dbReference type="EMBL" id="BNBI01000001">
    <property type="protein sequence ID" value="GHE84920.1"/>
    <property type="molecule type" value="Genomic_DNA"/>
</dbReference>
<evidence type="ECO:0000313" key="2">
    <source>
        <dbReference type="Proteomes" id="UP000630718"/>
    </source>
</evidence>
<organism evidence="1 2">
    <name type="scientific">Streptomyces fumanus</name>
    <dbReference type="NCBI Taxonomy" id="67302"/>
    <lineage>
        <taxon>Bacteria</taxon>
        <taxon>Bacillati</taxon>
        <taxon>Actinomycetota</taxon>
        <taxon>Actinomycetes</taxon>
        <taxon>Kitasatosporales</taxon>
        <taxon>Streptomycetaceae</taxon>
        <taxon>Streptomyces</taxon>
    </lineage>
</organism>
<gene>
    <name evidence="1" type="ORF">GCM10018772_05050</name>
</gene>